<accession>A0A3Q0R6R1</accession>
<keyword evidence="3" id="KW-1185">Reference proteome</keyword>
<dbReference type="GeneTree" id="ENSGT00940000164451"/>
<reference evidence="2" key="1">
    <citation type="submission" date="2025-08" db="UniProtKB">
        <authorList>
            <consortium name="Ensembl"/>
        </authorList>
    </citation>
    <scope>IDENTIFICATION</scope>
</reference>
<evidence type="ECO:0000313" key="3">
    <source>
        <dbReference type="Proteomes" id="UP000261340"/>
    </source>
</evidence>
<evidence type="ECO:0000313" key="2">
    <source>
        <dbReference type="Ensembl" id="ENSACIP00000005613.1"/>
    </source>
</evidence>
<feature type="compositionally biased region" description="Basic and acidic residues" evidence="1">
    <location>
        <begin position="50"/>
        <end position="60"/>
    </location>
</feature>
<dbReference type="OMA" id="MEIRTEM"/>
<reference evidence="2" key="2">
    <citation type="submission" date="2025-09" db="UniProtKB">
        <authorList>
            <consortium name="Ensembl"/>
        </authorList>
    </citation>
    <scope>IDENTIFICATION</scope>
</reference>
<dbReference type="Ensembl" id="ENSACIT00000005783.1">
    <property type="protein sequence ID" value="ENSACIP00000005613.1"/>
    <property type="gene ID" value="ENSACIG00000004435.1"/>
</dbReference>
<dbReference type="Proteomes" id="UP000261340">
    <property type="component" value="Unplaced"/>
</dbReference>
<dbReference type="AlphaFoldDB" id="A0A3Q0R6R1"/>
<dbReference type="PANTHER" id="PTHR46060:SF1">
    <property type="entry name" value="MARINER MOS1 TRANSPOSASE-LIKE PROTEIN"/>
    <property type="match status" value="1"/>
</dbReference>
<proteinExistence type="predicted"/>
<feature type="region of interest" description="Disordered" evidence="1">
    <location>
        <begin position="50"/>
        <end position="72"/>
    </location>
</feature>
<dbReference type="STRING" id="61819.ENSACIP00000005613"/>
<dbReference type="PANTHER" id="PTHR46060">
    <property type="entry name" value="MARINER MOS1 TRANSPOSASE-LIKE PROTEIN"/>
    <property type="match status" value="1"/>
</dbReference>
<name>A0A3Q0R6R1_AMPCI</name>
<sequence length="192" mass="21828">MDKIWHRGVIKYLQKEGVAPKDIHAGVAATLGDDAPALSAVQKWAAELKRGGESLDDPRSGRPATATTQENNDRVHHMVTDDRRLTVNQTANAVGISRERVENIQHNELDMSKVSTRWVSRLVCRPQGRLCRKIKHIWSISIIVSIGHHYPSLSKISSSFRTTHRRGSFKPLLLVFKALKLWHDKHNKDQFF</sequence>
<evidence type="ECO:0000256" key="1">
    <source>
        <dbReference type="SAM" id="MobiDB-lite"/>
    </source>
</evidence>
<protein>
    <submittedName>
        <fullName evidence="2">Uncharacterized protein</fullName>
    </submittedName>
</protein>
<organism evidence="2 3">
    <name type="scientific">Amphilophus citrinellus</name>
    <name type="common">Midas cichlid</name>
    <name type="synonym">Cichlasoma citrinellum</name>
    <dbReference type="NCBI Taxonomy" id="61819"/>
    <lineage>
        <taxon>Eukaryota</taxon>
        <taxon>Metazoa</taxon>
        <taxon>Chordata</taxon>
        <taxon>Craniata</taxon>
        <taxon>Vertebrata</taxon>
        <taxon>Euteleostomi</taxon>
        <taxon>Actinopterygii</taxon>
        <taxon>Neopterygii</taxon>
        <taxon>Teleostei</taxon>
        <taxon>Neoteleostei</taxon>
        <taxon>Acanthomorphata</taxon>
        <taxon>Ovalentaria</taxon>
        <taxon>Cichlomorphae</taxon>
        <taxon>Cichliformes</taxon>
        <taxon>Cichlidae</taxon>
        <taxon>New World cichlids</taxon>
        <taxon>Cichlasomatinae</taxon>
        <taxon>Heroini</taxon>
        <taxon>Amphilophus</taxon>
    </lineage>
</organism>
<dbReference type="InterPro" id="IPR052709">
    <property type="entry name" value="Transposase-MT_Hybrid"/>
</dbReference>